<evidence type="ECO:0000313" key="3">
    <source>
        <dbReference type="Proteomes" id="UP000078492"/>
    </source>
</evidence>
<proteinExistence type="predicted"/>
<name>A0A151IZ78_9HYME</name>
<accession>A0A151IZ78</accession>
<keyword evidence="3" id="KW-1185">Reference proteome</keyword>
<evidence type="ECO:0008006" key="4">
    <source>
        <dbReference type="Google" id="ProtNLM"/>
    </source>
</evidence>
<feature type="region of interest" description="Disordered" evidence="1">
    <location>
        <begin position="288"/>
        <end position="313"/>
    </location>
</feature>
<organism evidence="2 3">
    <name type="scientific">Trachymyrmex cornetzi</name>
    <dbReference type="NCBI Taxonomy" id="471704"/>
    <lineage>
        <taxon>Eukaryota</taxon>
        <taxon>Metazoa</taxon>
        <taxon>Ecdysozoa</taxon>
        <taxon>Arthropoda</taxon>
        <taxon>Hexapoda</taxon>
        <taxon>Insecta</taxon>
        <taxon>Pterygota</taxon>
        <taxon>Neoptera</taxon>
        <taxon>Endopterygota</taxon>
        <taxon>Hymenoptera</taxon>
        <taxon>Apocrita</taxon>
        <taxon>Aculeata</taxon>
        <taxon>Formicoidea</taxon>
        <taxon>Formicidae</taxon>
        <taxon>Myrmicinae</taxon>
        <taxon>Trachymyrmex</taxon>
    </lineage>
</organism>
<feature type="compositionally biased region" description="Polar residues" evidence="1">
    <location>
        <begin position="288"/>
        <end position="304"/>
    </location>
</feature>
<protein>
    <recommendedName>
        <fullName evidence="4">Retrotransposon gag domain-containing protein</fullName>
    </recommendedName>
</protein>
<dbReference type="AlphaFoldDB" id="A0A151IZ78"/>
<dbReference type="Proteomes" id="UP000078492">
    <property type="component" value="Unassembled WGS sequence"/>
</dbReference>
<sequence>MGDLKARFHFATEGQNSKSTAVKVKTIQLINQLEIFEFPVDQQTAAYHKELFQHSVVKGVVKSLKERNKFRNVVITLTKEGFRDGYVDEEGNIVFNGYYLEAVTDIQSSQSPLQGPSPVQEKPIHSIAKNMVLEKFNGKNFNAESWLNMFEGECNRLNIREGRFAEVLRLFLENSALNWHAIFLKTHSLAHDWELWNNSFIETFGQKSWSDIEYAYTYKYLNGAFFEFALKKRNLLIDVDPELTINSQIKLIVIALPNYVKSKLNDKIETIENLMAKLKTIEPMTNKFKNSGVENNAKQKQNNSNERKGNNHSPCTYCENIGYPNRYHPENLCRTKLNKTIQKNEKIKIVNNTELQNLISSTEEAKN</sequence>
<gene>
    <name evidence="2" type="ORF">ALC57_13591</name>
</gene>
<dbReference type="EMBL" id="KQ980716">
    <property type="protein sequence ID" value="KYN14207.1"/>
    <property type="molecule type" value="Genomic_DNA"/>
</dbReference>
<evidence type="ECO:0000313" key="2">
    <source>
        <dbReference type="EMBL" id="KYN14207.1"/>
    </source>
</evidence>
<reference evidence="2 3" key="1">
    <citation type="submission" date="2015-09" db="EMBL/GenBank/DDBJ databases">
        <title>Trachymyrmex cornetzi WGS genome.</title>
        <authorList>
            <person name="Nygaard S."/>
            <person name="Hu H."/>
            <person name="Boomsma J."/>
            <person name="Zhang G."/>
        </authorList>
    </citation>
    <scope>NUCLEOTIDE SEQUENCE [LARGE SCALE GENOMIC DNA]</scope>
    <source>
        <strain evidence="2">Tcor2-1</strain>
        <tissue evidence="2">Whole body</tissue>
    </source>
</reference>
<evidence type="ECO:0000256" key="1">
    <source>
        <dbReference type="SAM" id="MobiDB-lite"/>
    </source>
</evidence>